<evidence type="ECO:0000256" key="4">
    <source>
        <dbReference type="ARBA" id="ARBA00022559"/>
    </source>
</evidence>
<dbReference type="Gene3D" id="2.40.180.10">
    <property type="entry name" value="Catalase core domain"/>
    <property type="match status" value="1"/>
</dbReference>
<dbReference type="Proteomes" id="UP001368500">
    <property type="component" value="Unassembled WGS sequence"/>
</dbReference>
<keyword evidence="6" id="KW-0479">Metal-binding</keyword>
<keyword evidence="13" id="KW-1185">Reference proteome</keyword>
<dbReference type="Pfam" id="PF01965">
    <property type="entry name" value="DJ-1_PfpI"/>
    <property type="match status" value="1"/>
</dbReference>
<evidence type="ECO:0000256" key="3">
    <source>
        <dbReference type="ARBA" id="ARBA00012314"/>
    </source>
</evidence>
<keyword evidence="4 12" id="KW-0575">Peroxidase</keyword>
<sequence length="569" mass="61964">MPTPPICGHPCEADTPRMPTPPATDRASCTAHGTFECLIDGHGLSHAEVLSRRGQQTPVSARFTRVIDRAGRADTVPDARSFSVRFHGSEETFDLNGCSLPVGLARDGPPLTWPGMPTAEEDPESRPLPVRERFWSAVADAPGRLHMALWAMSDRGLPRSLRWMDGYGLQTFRLDDSPQGWRWGRFQWRSTLGISSLSGAEGRQLACASPDHHHRDLHDAIARQEPPSWDLCVQIFDQHDGEGWPFDLRDPTTLVPEEVAPLMVIGRMTLDRSWPERAHLRHTARPASARMPGPARRWPPAQPPDPSPARATEGPYRQSQQFVQALDAIEREQLIDTLSRELGPLSRPSVRLQLLGHLRVIDEALSVELAQRLAIDERRVRPARAPLPPAAQAPYPSLSAARSRPGTLRGRHVGALVSAGADAAILRILAAQLNRAGARLSVIGMRPGCVSLSDGCHLIPDVTLGQAPAACFDAVAILGAPYSMAGLQGDPGALDWVRDAWRHGKPMALVCASVPLCVLIGAGCDEGMFVLDGQEDPRLAGLDLGGRLQIFCALVARGRWRGRRPAGRC</sequence>
<dbReference type="InterPro" id="IPR043156">
    <property type="entry name" value="Catalase_clade2_helical"/>
</dbReference>
<dbReference type="CDD" id="cd03132">
    <property type="entry name" value="GATase1_catalase"/>
    <property type="match status" value="1"/>
</dbReference>
<dbReference type="Pfam" id="PF00199">
    <property type="entry name" value="Catalase"/>
    <property type="match status" value="1"/>
</dbReference>
<proteinExistence type="predicted"/>
<evidence type="ECO:0000313" key="12">
    <source>
        <dbReference type="EMBL" id="MEK8025595.1"/>
    </source>
</evidence>
<dbReference type="PROSITE" id="PS51402">
    <property type="entry name" value="CATALASE_3"/>
    <property type="match status" value="1"/>
</dbReference>
<keyword evidence="7 12" id="KW-0560">Oxidoreductase</keyword>
<dbReference type="InterPro" id="IPR020835">
    <property type="entry name" value="Catalase_sf"/>
</dbReference>
<dbReference type="GO" id="GO:0004096">
    <property type="term" value="F:catalase activity"/>
    <property type="evidence" value="ECO:0007669"/>
    <property type="project" value="UniProtKB-EC"/>
</dbReference>
<dbReference type="EC" id="1.11.1.6" evidence="3"/>
<gene>
    <name evidence="12" type="ORF">AACH11_06440</name>
</gene>
<accession>A0ABU9BA10</accession>
<dbReference type="SUPFAM" id="SSF52317">
    <property type="entry name" value="Class I glutamine amidotransferase-like"/>
    <property type="match status" value="1"/>
</dbReference>
<keyword evidence="9" id="KW-0376">Hydrogen peroxide</keyword>
<feature type="region of interest" description="Disordered" evidence="10">
    <location>
        <begin position="386"/>
        <end position="405"/>
    </location>
</feature>
<evidence type="ECO:0000256" key="5">
    <source>
        <dbReference type="ARBA" id="ARBA00022617"/>
    </source>
</evidence>
<keyword evidence="5" id="KW-0349">Heme</keyword>
<keyword evidence="8" id="KW-0408">Iron</keyword>
<evidence type="ECO:0000256" key="9">
    <source>
        <dbReference type="ARBA" id="ARBA00023324"/>
    </source>
</evidence>
<evidence type="ECO:0000256" key="8">
    <source>
        <dbReference type="ARBA" id="ARBA00023004"/>
    </source>
</evidence>
<evidence type="ECO:0000256" key="6">
    <source>
        <dbReference type="ARBA" id="ARBA00022723"/>
    </source>
</evidence>
<feature type="compositionally biased region" description="Low complexity" evidence="10">
    <location>
        <begin position="392"/>
        <end position="401"/>
    </location>
</feature>
<dbReference type="SUPFAM" id="SSF56634">
    <property type="entry name" value="Heme-dependent catalase-like"/>
    <property type="match status" value="1"/>
</dbReference>
<evidence type="ECO:0000256" key="10">
    <source>
        <dbReference type="SAM" id="MobiDB-lite"/>
    </source>
</evidence>
<dbReference type="InterPro" id="IPR018028">
    <property type="entry name" value="Catalase"/>
</dbReference>
<comment type="function">
    <text evidence="2">Decomposes hydrogen peroxide into water and oxygen; serves to protect cells from the toxic effects of hydrogen peroxide.</text>
</comment>
<dbReference type="EMBL" id="JBBUTF010000005">
    <property type="protein sequence ID" value="MEK8025595.1"/>
    <property type="molecule type" value="Genomic_DNA"/>
</dbReference>
<protein>
    <recommendedName>
        <fullName evidence="3">catalase</fullName>
        <ecNumber evidence="3">1.11.1.6</ecNumber>
    </recommendedName>
</protein>
<evidence type="ECO:0000313" key="13">
    <source>
        <dbReference type="Proteomes" id="UP001368500"/>
    </source>
</evidence>
<evidence type="ECO:0000256" key="2">
    <source>
        <dbReference type="ARBA" id="ARBA00002974"/>
    </source>
</evidence>
<dbReference type="InterPro" id="IPR011614">
    <property type="entry name" value="Catalase_core"/>
</dbReference>
<feature type="region of interest" description="Disordered" evidence="10">
    <location>
        <begin position="283"/>
        <end position="317"/>
    </location>
</feature>
<dbReference type="Gene3D" id="3.40.50.880">
    <property type="match status" value="1"/>
</dbReference>
<comment type="cofactor">
    <cofactor evidence="1">
        <name>heme</name>
        <dbReference type="ChEBI" id="CHEBI:30413"/>
    </cofactor>
</comment>
<dbReference type="InterPro" id="IPR041399">
    <property type="entry name" value="Catalase_large_C"/>
</dbReference>
<dbReference type="InterPro" id="IPR010582">
    <property type="entry name" value="Catalase_immune_responsive"/>
</dbReference>
<feature type="domain" description="Catalase core" evidence="11">
    <location>
        <begin position="15"/>
        <end position="315"/>
    </location>
</feature>
<dbReference type="RefSeq" id="WP_341373379.1">
    <property type="nucleotide sequence ID" value="NZ_JBBUTF010000005.1"/>
</dbReference>
<reference evidence="12 13" key="1">
    <citation type="submission" date="2024-04" db="EMBL/GenBank/DDBJ databases">
        <title>Novel species of the genus Ideonella isolated from streams.</title>
        <authorList>
            <person name="Lu H."/>
        </authorList>
    </citation>
    <scope>NUCLEOTIDE SEQUENCE [LARGE SCALE GENOMIC DNA]</scope>
    <source>
        <strain evidence="12 13">BYS139W</strain>
    </source>
</reference>
<dbReference type="InterPro" id="IPR002818">
    <property type="entry name" value="DJ-1/PfpI"/>
</dbReference>
<name>A0ABU9BA10_9BURK</name>
<dbReference type="Gene3D" id="1.20.1370.20">
    <property type="match status" value="1"/>
</dbReference>
<evidence type="ECO:0000256" key="1">
    <source>
        <dbReference type="ARBA" id="ARBA00001971"/>
    </source>
</evidence>
<evidence type="ECO:0000256" key="7">
    <source>
        <dbReference type="ARBA" id="ARBA00023002"/>
    </source>
</evidence>
<dbReference type="Pfam" id="PF06628">
    <property type="entry name" value="Catalase-rel"/>
    <property type="match status" value="1"/>
</dbReference>
<organism evidence="12 13">
    <name type="scientific">Pseudaquabacterium rugosum</name>
    <dbReference type="NCBI Taxonomy" id="2984194"/>
    <lineage>
        <taxon>Bacteria</taxon>
        <taxon>Pseudomonadati</taxon>
        <taxon>Pseudomonadota</taxon>
        <taxon>Betaproteobacteria</taxon>
        <taxon>Burkholderiales</taxon>
        <taxon>Sphaerotilaceae</taxon>
        <taxon>Pseudaquabacterium</taxon>
    </lineage>
</organism>
<dbReference type="InterPro" id="IPR024712">
    <property type="entry name" value="Catalase_clade2"/>
</dbReference>
<feature type="region of interest" description="Disordered" evidence="10">
    <location>
        <begin position="1"/>
        <end position="24"/>
    </location>
</feature>
<dbReference type="SMART" id="SM01060">
    <property type="entry name" value="Catalase"/>
    <property type="match status" value="1"/>
</dbReference>
<dbReference type="PRINTS" id="PR00067">
    <property type="entry name" value="CATALASE"/>
</dbReference>
<comment type="caution">
    <text evidence="12">The sequence shown here is derived from an EMBL/GenBank/DDBJ whole genome shotgun (WGS) entry which is preliminary data.</text>
</comment>
<dbReference type="InterPro" id="IPR029062">
    <property type="entry name" value="Class_I_gatase-like"/>
</dbReference>
<dbReference type="PANTHER" id="PTHR42821:SF1">
    <property type="entry name" value="CATALASE-B"/>
    <property type="match status" value="1"/>
</dbReference>
<dbReference type="PANTHER" id="PTHR42821">
    <property type="entry name" value="CATALASE"/>
    <property type="match status" value="1"/>
</dbReference>
<evidence type="ECO:0000259" key="11">
    <source>
        <dbReference type="SMART" id="SM01060"/>
    </source>
</evidence>